<dbReference type="AlphaFoldDB" id="A0A5N5EM12"/>
<dbReference type="GO" id="GO:0003697">
    <property type="term" value="F:single-stranded DNA binding"/>
    <property type="evidence" value="ECO:0007669"/>
    <property type="project" value="InterPro"/>
</dbReference>
<proteinExistence type="predicted"/>
<evidence type="ECO:0000313" key="2">
    <source>
        <dbReference type="EMBL" id="KAB2587284.1"/>
    </source>
</evidence>
<evidence type="ECO:0000313" key="3">
    <source>
        <dbReference type="Proteomes" id="UP000325576"/>
    </source>
</evidence>
<organism evidence="2 3">
    <name type="scientific">Rhodococcus erythropolis</name>
    <name type="common">Arthrobacter picolinophilus</name>
    <dbReference type="NCBI Taxonomy" id="1833"/>
    <lineage>
        <taxon>Bacteria</taxon>
        <taxon>Bacillati</taxon>
        <taxon>Actinomycetota</taxon>
        <taxon>Actinomycetes</taxon>
        <taxon>Mycobacteriales</taxon>
        <taxon>Nocardiaceae</taxon>
        <taxon>Rhodococcus</taxon>
        <taxon>Rhodococcus erythropolis group</taxon>
    </lineage>
</organism>
<dbReference type="Proteomes" id="UP000325576">
    <property type="component" value="Unassembled WGS sequence"/>
</dbReference>
<protein>
    <recommendedName>
        <fullName evidence="1">N-terminal domain-containing protein</fullName>
    </recommendedName>
</protein>
<sequence length="273" mass="30683">MERTKSRRTSERKAPEPLNIDYPAMMDEILNMPGDVGNAYNRFRRYSLLNQALLMSQGVAEPINTFRGWQELGRQVQKGSKAKFIIRPITIKRENDKGEEEQFMRFKPVNCLFTVSETEGDDLPEYEPPEWSEKRALGALAINRVAYEGLDGNVAGYSYERNVAVSPVAPYPFKTLMHELGHVVLGHTAADAHAEYTQHRGIAEFQAEATAYLVLNELGATDQMDASVSRGYVQSWLSGEKPDDKAIRAVFSTTDKIVRAGLESVDHSTSRDH</sequence>
<evidence type="ECO:0000259" key="1">
    <source>
        <dbReference type="Pfam" id="PF08401"/>
    </source>
</evidence>
<gene>
    <name evidence="2" type="ORF">BS297_00975</name>
</gene>
<dbReference type="Pfam" id="PF08401">
    <property type="entry name" value="ArdcN"/>
    <property type="match status" value="1"/>
</dbReference>
<comment type="caution">
    <text evidence="2">The sequence shown here is derived from an EMBL/GenBank/DDBJ whole genome shotgun (WGS) entry which is preliminary data.</text>
</comment>
<feature type="domain" description="N-terminal" evidence="1">
    <location>
        <begin position="41"/>
        <end position="102"/>
    </location>
</feature>
<name>A0A5N5EM12_RHOER</name>
<reference evidence="2 3" key="1">
    <citation type="journal article" date="2017" name="Poromechanics V (2013)">
        <title>Genomic Characterization of the Arsenic-Tolerant Actinobacterium, &lt;i&gt;Rhodococcus erythropolis&lt;/i&gt; S43.</title>
        <authorList>
            <person name="Retamal-Morales G."/>
            <person name="Mehnert M."/>
            <person name="Schwabe R."/>
            <person name="Tischler D."/>
            <person name="Schloemann M."/>
            <person name="Levican G.J."/>
        </authorList>
    </citation>
    <scope>NUCLEOTIDE SEQUENCE [LARGE SCALE GENOMIC DNA]</scope>
    <source>
        <strain evidence="2 3">S43</strain>
    </source>
</reference>
<accession>A0A5N5EM12</accession>
<dbReference type="InterPro" id="IPR013610">
    <property type="entry name" value="ArdC_N"/>
</dbReference>
<dbReference type="EMBL" id="MRBO01000021">
    <property type="protein sequence ID" value="KAB2587284.1"/>
    <property type="molecule type" value="Genomic_DNA"/>
</dbReference>